<reference evidence="1 2" key="1">
    <citation type="submission" date="2020-02" db="EMBL/GenBank/DDBJ databases">
        <authorList>
            <person name="Ma Q."/>
            <person name="Huang Y."/>
            <person name="Song X."/>
            <person name="Pei D."/>
        </authorList>
    </citation>
    <scope>NUCLEOTIDE SEQUENCE [LARGE SCALE GENOMIC DNA]</scope>
    <source>
        <strain evidence="1">Sxm20200214</strain>
        <tissue evidence="1">Leaf</tissue>
    </source>
</reference>
<sequence length="375" mass="42734">MPSVWGKRTHLLWKADRWLPDKYEEPGFTCLSLGLSVSRRGFSDEHIIVYGNSDIFSEDLEHEYFLRPECDYILRFSKEEAHQINYMMLVDAVLMASHDDDHVSPLVIITKLAQDTEMICRVLASLTSRGFPVLFALPEAPQSNFGITVSSNVVLGPERIPVLLCPHLFDLLDHLEHEEEDEDVKHSQRYFIELPPPDAHTKSFSMPQGVETCVFWDVSDYPLPLGLQLPVFYENILSAVRALVPCPCGGISIYAYVDNDEFDYEDARVLITVVRNSPADKFSRLAKMTMDFLLWSIDNPAVPHGTRGPNLLLISKLLQDDELNCLHKLDNLSTNGLNVFLTSEKIPRKVNYVHLLSWQDLSADGKLKSREDTHY</sequence>
<evidence type="ECO:0000313" key="2">
    <source>
        <dbReference type="Proteomes" id="UP000886595"/>
    </source>
</evidence>
<proteinExistence type="predicted"/>
<dbReference type="AlphaFoldDB" id="A0A8X7WQ12"/>
<dbReference type="GO" id="GO:0010468">
    <property type="term" value="P:regulation of gene expression"/>
    <property type="evidence" value="ECO:0007669"/>
    <property type="project" value="InterPro"/>
</dbReference>
<gene>
    <name evidence="1" type="ORF">Bca52824_006088</name>
</gene>
<evidence type="ECO:0000313" key="1">
    <source>
        <dbReference type="EMBL" id="KAG2334908.1"/>
    </source>
</evidence>
<dbReference type="Proteomes" id="UP000886595">
    <property type="component" value="Unassembled WGS sequence"/>
</dbReference>
<dbReference type="EMBL" id="JAAMPC010000001">
    <property type="protein sequence ID" value="KAG2334908.1"/>
    <property type="molecule type" value="Genomic_DNA"/>
</dbReference>
<dbReference type="InterPro" id="IPR024768">
    <property type="entry name" value="Marf1"/>
</dbReference>
<comment type="caution">
    <text evidence="1">The sequence shown here is derived from an EMBL/GenBank/DDBJ whole genome shotgun (WGS) entry which is preliminary data.</text>
</comment>
<dbReference type="GO" id="GO:0005777">
    <property type="term" value="C:peroxisome"/>
    <property type="evidence" value="ECO:0007669"/>
    <property type="project" value="InterPro"/>
</dbReference>
<protein>
    <recommendedName>
        <fullName evidence="3">NYN domain-containing protein</fullName>
    </recommendedName>
</protein>
<dbReference type="OrthoDB" id="1044295at2759"/>
<keyword evidence="2" id="KW-1185">Reference proteome</keyword>
<organism evidence="1 2">
    <name type="scientific">Brassica carinata</name>
    <name type="common">Ethiopian mustard</name>
    <name type="synonym">Abyssinian cabbage</name>
    <dbReference type="NCBI Taxonomy" id="52824"/>
    <lineage>
        <taxon>Eukaryota</taxon>
        <taxon>Viridiplantae</taxon>
        <taxon>Streptophyta</taxon>
        <taxon>Embryophyta</taxon>
        <taxon>Tracheophyta</taxon>
        <taxon>Spermatophyta</taxon>
        <taxon>Magnoliopsida</taxon>
        <taxon>eudicotyledons</taxon>
        <taxon>Gunneridae</taxon>
        <taxon>Pentapetalae</taxon>
        <taxon>rosids</taxon>
        <taxon>malvids</taxon>
        <taxon>Brassicales</taxon>
        <taxon>Brassicaceae</taxon>
        <taxon>Brassiceae</taxon>
        <taxon>Brassica</taxon>
    </lineage>
</organism>
<accession>A0A8X7WQ12</accession>
<evidence type="ECO:0008006" key="3">
    <source>
        <dbReference type="Google" id="ProtNLM"/>
    </source>
</evidence>
<dbReference type="PANTHER" id="PTHR14379:SF3">
    <property type="entry name" value="MEIOSIS REGULATOR AND MRNA STABILITY FACTOR 1"/>
    <property type="match status" value="1"/>
</dbReference>
<dbReference type="PANTHER" id="PTHR14379">
    <property type="entry name" value="LIMKAIN B LKAP"/>
    <property type="match status" value="1"/>
</dbReference>
<name>A0A8X7WQ12_BRACI</name>